<dbReference type="RefSeq" id="WP_218042589.1">
    <property type="nucleotide sequence ID" value="NZ_BIFH01000013.1"/>
</dbReference>
<name>A0A401YDN1_9ACTN</name>
<keyword evidence="3" id="KW-1185">Reference proteome</keyword>
<reference evidence="2 3" key="1">
    <citation type="submission" date="2018-12" db="EMBL/GenBank/DDBJ databases">
        <title>Draft genome sequence of Embleya hyalina NBRC 13850T.</title>
        <authorList>
            <person name="Komaki H."/>
            <person name="Hosoyama A."/>
            <person name="Kimura A."/>
            <person name="Ichikawa N."/>
            <person name="Tamura T."/>
        </authorList>
    </citation>
    <scope>NUCLEOTIDE SEQUENCE [LARGE SCALE GENOMIC DNA]</scope>
    <source>
        <strain evidence="2 3">NBRC 13850</strain>
    </source>
</reference>
<evidence type="ECO:0000259" key="1">
    <source>
        <dbReference type="Pfam" id="PF13471"/>
    </source>
</evidence>
<comment type="caution">
    <text evidence="2">The sequence shown here is derived from an EMBL/GenBank/DDBJ whole genome shotgun (WGS) entry which is preliminary data.</text>
</comment>
<protein>
    <recommendedName>
        <fullName evidence="1">Microcin J25-processing protein McjB C-terminal domain-containing protein</fullName>
    </recommendedName>
</protein>
<dbReference type="InterPro" id="IPR032708">
    <property type="entry name" value="McjB_C"/>
</dbReference>
<dbReference type="Pfam" id="PF13471">
    <property type="entry name" value="Transglut_core3"/>
    <property type="match status" value="1"/>
</dbReference>
<evidence type="ECO:0000313" key="2">
    <source>
        <dbReference type="EMBL" id="GCD92711.1"/>
    </source>
</evidence>
<feature type="domain" description="Microcin J25-processing protein McjB C-terminal" evidence="1">
    <location>
        <begin position="29"/>
        <end position="129"/>
    </location>
</feature>
<dbReference type="Proteomes" id="UP000286931">
    <property type="component" value="Unassembled WGS sequence"/>
</dbReference>
<dbReference type="AlphaFoldDB" id="A0A401YDN1"/>
<dbReference type="InterPro" id="IPR053521">
    <property type="entry name" value="McjB-like"/>
</dbReference>
<gene>
    <name evidence="2" type="ORF">EHYA_00350</name>
</gene>
<sequence>MQQTISIDPRSLTRTDRVLTRLAVFVAGRLEHRSPDRIRGVLLVLRRGARPATYEEAARARSMVVRTSWTCSGPDGCLPRSLATAILCRMHGSWPTWCAGPRVMPPFGAHAWVRAEGRDVDEQVPEGYLRVLIRVDPHGH</sequence>
<proteinExistence type="predicted"/>
<dbReference type="EMBL" id="BIFH01000013">
    <property type="protein sequence ID" value="GCD92711.1"/>
    <property type="molecule type" value="Genomic_DNA"/>
</dbReference>
<organism evidence="2 3">
    <name type="scientific">Embleya hyalina</name>
    <dbReference type="NCBI Taxonomy" id="516124"/>
    <lineage>
        <taxon>Bacteria</taxon>
        <taxon>Bacillati</taxon>
        <taxon>Actinomycetota</taxon>
        <taxon>Actinomycetes</taxon>
        <taxon>Kitasatosporales</taxon>
        <taxon>Streptomycetaceae</taxon>
        <taxon>Embleya</taxon>
    </lineage>
</organism>
<accession>A0A401YDN1</accession>
<evidence type="ECO:0000313" key="3">
    <source>
        <dbReference type="Proteomes" id="UP000286931"/>
    </source>
</evidence>
<dbReference type="NCBIfam" id="NF033537">
    <property type="entry name" value="lasso_biosyn_B2"/>
    <property type="match status" value="1"/>
</dbReference>